<comment type="caution">
    <text evidence="2">The sequence shown here is derived from an EMBL/GenBank/DDBJ whole genome shotgun (WGS) entry which is preliminary data.</text>
</comment>
<name>A0A2C6KB77_9APIC</name>
<evidence type="ECO:0000313" key="3">
    <source>
        <dbReference type="Proteomes" id="UP000221165"/>
    </source>
</evidence>
<evidence type="ECO:0000256" key="1">
    <source>
        <dbReference type="SAM" id="MobiDB-lite"/>
    </source>
</evidence>
<dbReference type="Pfam" id="PF13650">
    <property type="entry name" value="Asp_protease_2"/>
    <property type="match status" value="1"/>
</dbReference>
<dbReference type="AlphaFoldDB" id="A0A2C6KB77"/>
<gene>
    <name evidence="2" type="ORF">CSUI_004535</name>
</gene>
<dbReference type="VEuPathDB" id="ToxoDB:CSUI_004535"/>
<dbReference type="OrthoDB" id="2431547at2759"/>
<proteinExistence type="predicted"/>
<feature type="region of interest" description="Disordered" evidence="1">
    <location>
        <begin position="181"/>
        <end position="220"/>
    </location>
</feature>
<sequence>LRSECTILQTSDGTANKDGVAGHTRPGEASYNGASLPIYSVLLKGVEVRALFDTGATRSFLNPLWLTKLGLTAEDTPKAMRITCANGTPLTVKTQCLGVPIRIGTWEGEIDLLVAEMSHPLLIGFDFIKGTGLLWDVKSGELTFPRPDSEEATYSCNPFDVPPKPVSELPEEQPQVLTWGKPCEDRRERRKKKLPDQKKPFKIEMSEEKEKTTLRGEPPSLQEEVDEGIITGGRRGLQDDEQPFRVAEVSEWERAARRQTVVPAKPRADGGITNMERPTVQTCSMVQARRWMGKGLV</sequence>
<feature type="non-terminal residue" evidence="2">
    <location>
        <position position="297"/>
    </location>
</feature>
<reference evidence="2 3" key="1">
    <citation type="journal article" date="2017" name="Int. J. Parasitol.">
        <title>The genome of the protozoan parasite Cystoisospora suis and a reverse vaccinology approach to identify vaccine candidates.</title>
        <authorList>
            <person name="Palmieri N."/>
            <person name="Shrestha A."/>
            <person name="Ruttkowski B."/>
            <person name="Beck T."/>
            <person name="Vogl C."/>
            <person name="Tomley F."/>
            <person name="Blake D.P."/>
            <person name="Joachim A."/>
        </authorList>
    </citation>
    <scope>NUCLEOTIDE SEQUENCE [LARGE SCALE GENOMIC DNA]</scope>
    <source>
        <strain evidence="2 3">Wien I</strain>
    </source>
</reference>
<dbReference type="SUPFAM" id="SSF50630">
    <property type="entry name" value="Acid proteases"/>
    <property type="match status" value="1"/>
</dbReference>
<dbReference type="EMBL" id="MIGC01002137">
    <property type="protein sequence ID" value="PHJ21621.1"/>
    <property type="molecule type" value="Genomic_DNA"/>
</dbReference>
<feature type="non-terminal residue" evidence="2">
    <location>
        <position position="1"/>
    </location>
</feature>
<organism evidence="2 3">
    <name type="scientific">Cystoisospora suis</name>
    <dbReference type="NCBI Taxonomy" id="483139"/>
    <lineage>
        <taxon>Eukaryota</taxon>
        <taxon>Sar</taxon>
        <taxon>Alveolata</taxon>
        <taxon>Apicomplexa</taxon>
        <taxon>Conoidasida</taxon>
        <taxon>Coccidia</taxon>
        <taxon>Eucoccidiorida</taxon>
        <taxon>Eimeriorina</taxon>
        <taxon>Sarcocystidae</taxon>
        <taxon>Cystoisospora</taxon>
    </lineage>
</organism>
<dbReference type="InterPro" id="IPR021109">
    <property type="entry name" value="Peptidase_aspartic_dom_sf"/>
</dbReference>
<dbReference type="Proteomes" id="UP000221165">
    <property type="component" value="Unassembled WGS sequence"/>
</dbReference>
<dbReference type="GeneID" id="94427934"/>
<dbReference type="RefSeq" id="XP_067923303.1">
    <property type="nucleotide sequence ID" value="XM_068064723.1"/>
</dbReference>
<keyword evidence="3" id="KW-1185">Reference proteome</keyword>
<protein>
    <submittedName>
        <fullName evidence="2">Reverse</fullName>
    </submittedName>
</protein>
<dbReference type="Gene3D" id="2.40.70.10">
    <property type="entry name" value="Acid Proteases"/>
    <property type="match status" value="1"/>
</dbReference>
<feature type="compositionally biased region" description="Basic and acidic residues" evidence="1">
    <location>
        <begin position="194"/>
        <end position="214"/>
    </location>
</feature>
<dbReference type="CDD" id="cd00303">
    <property type="entry name" value="retropepsin_like"/>
    <property type="match status" value="1"/>
</dbReference>
<accession>A0A2C6KB77</accession>
<evidence type="ECO:0000313" key="2">
    <source>
        <dbReference type="EMBL" id="PHJ21621.1"/>
    </source>
</evidence>